<dbReference type="PANTHER" id="PTHR23151">
    <property type="entry name" value="DIHYDROLIPOAMIDE ACETYL/SUCCINYL-TRANSFERASE-RELATED"/>
    <property type="match status" value="1"/>
</dbReference>
<evidence type="ECO:0000256" key="1">
    <source>
        <dbReference type="ARBA" id="ARBA00001938"/>
    </source>
</evidence>
<accession>A0A975SX24</accession>
<proteinExistence type="inferred from homology"/>
<feature type="region of interest" description="Disordered" evidence="3">
    <location>
        <begin position="99"/>
        <end position="149"/>
    </location>
</feature>
<dbReference type="RefSeq" id="WP_216938937.1">
    <property type="nucleotide sequence ID" value="NZ_CP077062.1"/>
</dbReference>
<evidence type="ECO:0000259" key="4">
    <source>
        <dbReference type="PROSITE" id="PS50968"/>
    </source>
</evidence>
<protein>
    <recommendedName>
        <fullName evidence="2">Dihydrolipoamide acetyltransferase component of pyruvate dehydrogenase complex</fullName>
        <ecNumber evidence="2">2.3.1.-</ecNumber>
    </recommendedName>
</protein>
<organism evidence="6 7">
    <name type="scientific">Nocardioides panacis</name>
    <dbReference type="NCBI Taxonomy" id="2849501"/>
    <lineage>
        <taxon>Bacteria</taxon>
        <taxon>Bacillati</taxon>
        <taxon>Actinomycetota</taxon>
        <taxon>Actinomycetes</taxon>
        <taxon>Propionibacteriales</taxon>
        <taxon>Nocardioidaceae</taxon>
        <taxon>Nocardioides</taxon>
    </lineage>
</organism>
<keyword evidence="7" id="KW-1185">Reference proteome</keyword>
<evidence type="ECO:0000259" key="5">
    <source>
        <dbReference type="PROSITE" id="PS51826"/>
    </source>
</evidence>
<dbReference type="InterPro" id="IPR004167">
    <property type="entry name" value="PSBD"/>
</dbReference>
<gene>
    <name evidence="6" type="ORF">KRR39_18525</name>
</gene>
<dbReference type="Pfam" id="PF00198">
    <property type="entry name" value="2-oxoacid_dh"/>
    <property type="match status" value="1"/>
</dbReference>
<dbReference type="Proteomes" id="UP000683575">
    <property type="component" value="Chromosome"/>
</dbReference>
<dbReference type="KEGG" id="nps:KRR39_18525"/>
<evidence type="ECO:0000256" key="3">
    <source>
        <dbReference type="SAM" id="MobiDB-lite"/>
    </source>
</evidence>
<dbReference type="Pfam" id="PF02817">
    <property type="entry name" value="E3_binding"/>
    <property type="match status" value="1"/>
</dbReference>
<comment type="cofactor">
    <cofactor evidence="1 2">
        <name>(R)-lipoate</name>
        <dbReference type="ChEBI" id="CHEBI:83088"/>
    </cofactor>
</comment>
<evidence type="ECO:0000256" key="2">
    <source>
        <dbReference type="RuleBase" id="RU003423"/>
    </source>
</evidence>
<reference evidence="6" key="1">
    <citation type="submission" date="2021-06" db="EMBL/GenBank/DDBJ databases">
        <title>Complete genome sequence of Nocardioides sp. G188.</title>
        <authorList>
            <person name="Im W.-T."/>
        </authorList>
    </citation>
    <scope>NUCLEOTIDE SEQUENCE</scope>
    <source>
        <strain evidence="6">G188</strain>
    </source>
</reference>
<dbReference type="EC" id="2.3.1.-" evidence="2"/>
<dbReference type="Pfam" id="PF00364">
    <property type="entry name" value="Biotin_lipoyl"/>
    <property type="match status" value="1"/>
</dbReference>
<feature type="compositionally biased region" description="Low complexity" evidence="3">
    <location>
        <begin position="196"/>
        <end position="207"/>
    </location>
</feature>
<dbReference type="GO" id="GO:0045254">
    <property type="term" value="C:pyruvate dehydrogenase complex"/>
    <property type="evidence" value="ECO:0007669"/>
    <property type="project" value="InterPro"/>
</dbReference>
<feature type="domain" description="Lipoyl-binding" evidence="4">
    <location>
        <begin position="2"/>
        <end position="77"/>
    </location>
</feature>
<dbReference type="InterPro" id="IPR001078">
    <property type="entry name" value="2-oxoacid_DH_actylTfrase"/>
</dbReference>
<dbReference type="PROSITE" id="PS50968">
    <property type="entry name" value="BIOTINYL_LIPOYL"/>
    <property type="match status" value="1"/>
</dbReference>
<dbReference type="EMBL" id="CP077062">
    <property type="protein sequence ID" value="QWZ07426.1"/>
    <property type="molecule type" value="Genomic_DNA"/>
</dbReference>
<dbReference type="InterPro" id="IPR000089">
    <property type="entry name" value="Biotin_lipoyl"/>
</dbReference>
<comment type="similarity">
    <text evidence="2">Belongs to the 2-oxoacid dehydrogenase family.</text>
</comment>
<dbReference type="PANTHER" id="PTHR23151:SF90">
    <property type="entry name" value="DIHYDROLIPOYLLYSINE-RESIDUE ACETYLTRANSFERASE COMPONENT OF PYRUVATE DEHYDROGENASE COMPLEX, MITOCHONDRIAL-RELATED"/>
    <property type="match status" value="1"/>
</dbReference>
<name>A0A975SX24_9ACTN</name>
<keyword evidence="2" id="KW-0808">Transferase</keyword>
<dbReference type="InterPro" id="IPR045257">
    <property type="entry name" value="E2/Pdx1"/>
</dbReference>
<feature type="region of interest" description="Disordered" evidence="3">
    <location>
        <begin position="187"/>
        <end position="207"/>
    </location>
</feature>
<keyword evidence="2" id="KW-0012">Acyltransferase</keyword>
<sequence>MAELLRVPEVAAGATEVVLSEWLVKAGDTLTAGAAVAVVETEKAVVEIEAPSGAVLLRLLAESGTEVEVGAPLALLGTAAELDADLDAILEDLGFVGGSAKPAPPRREVPEAEAESPSPGQGAPPQDLDRVSEASPRSPEGPAGSTRLFVSPIARKLLREAGLSPEGLTGSGPNGRIVRKDVEAALKDPARQRASAEQPAAERPVAAVPAEPTAGGAAQGFEEVPHTRLRRAVAARLTQSKQEIPHFYLKGEAVIDELSGLRQQLNEHSPVKLSVNDFVLRAVAVAHTRVPDANVVWTDDAMRRFEHVDVSVAIASERGLVTPVLRGVEGRSLSSISAGVKAFAAAANEGRLQQRDLEGGSISVTNLGMYGVTEFSAIINPPQSAILAVGAARQVPRVVDGQVGVATVMELVLSVDHRAIDGALAAQWMQALVAALEHPLSLVV</sequence>
<dbReference type="AlphaFoldDB" id="A0A975SX24"/>
<dbReference type="CDD" id="cd06849">
    <property type="entry name" value="lipoyl_domain"/>
    <property type="match status" value="1"/>
</dbReference>
<evidence type="ECO:0000313" key="7">
    <source>
        <dbReference type="Proteomes" id="UP000683575"/>
    </source>
</evidence>
<dbReference type="PROSITE" id="PS51826">
    <property type="entry name" value="PSBD"/>
    <property type="match status" value="1"/>
</dbReference>
<evidence type="ECO:0000313" key="6">
    <source>
        <dbReference type="EMBL" id="QWZ07426.1"/>
    </source>
</evidence>
<keyword evidence="2" id="KW-0450">Lipoyl</keyword>
<dbReference type="GO" id="GO:0016746">
    <property type="term" value="F:acyltransferase activity"/>
    <property type="evidence" value="ECO:0007669"/>
    <property type="project" value="UniProtKB-KW"/>
</dbReference>
<feature type="domain" description="Peripheral subunit-binding (PSBD)" evidence="5">
    <location>
        <begin position="149"/>
        <end position="186"/>
    </location>
</feature>
<dbReference type="GO" id="GO:0006086">
    <property type="term" value="P:pyruvate decarboxylation to acetyl-CoA"/>
    <property type="evidence" value="ECO:0007669"/>
    <property type="project" value="InterPro"/>
</dbReference>